<organism evidence="2 3">
    <name type="scientific">Streptomyces noursei</name>
    <name type="common">Streptomyces albulus</name>
    <dbReference type="NCBI Taxonomy" id="1971"/>
    <lineage>
        <taxon>Bacteria</taxon>
        <taxon>Bacillati</taxon>
        <taxon>Actinomycetota</taxon>
        <taxon>Actinomycetes</taxon>
        <taxon>Kitasatosporales</taxon>
        <taxon>Streptomycetaceae</taxon>
        <taxon>Streptomyces</taxon>
    </lineage>
</organism>
<evidence type="ECO:0000313" key="3">
    <source>
        <dbReference type="Proteomes" id="UP000236047"/>
    </source>
</evidence>
<name>A0A2N8PA72_STRNR</name>
<dbReference type="AlphaFoldDB" id="A0A2N8PA72"/>
<gene>
    <name evidence="2" type="ORF">AOB60_27195</name>
</gene>
<keyword evidence="3" id="KW-1185">Reference proteome</keyword>
<sequence>MDNMAILNDRPLRDILARKPKAPGEDGPHRDLSTDAQPAQGRRRAEHAGADLSPNHLWTELASASQ</sequence>
<comment type="caution">
    <text evidence="2">The sequence shown here is derived from an EMBL/GenBank/DDBJ whole genome shotgun (WGS) entry which is preliminary data.</text>
</comment>
<evidence type="ECO:0000256" key="1">
    <source>
        <dbReference type="SAM" id="MobiDB-lite"/>
    </source>
</evidence>
<accession>A0A2N8PA72</accession>
<feature type="region of interest" description="Disordered" evidence="1">
    <location>
        <begin position="1"/>
        <end position="66"/>
    </location>
</feature>
<protein>
    <submittedName>
        <fullName evidence="2">Uncharacterized protein</fullName>
    </submittedName>
</protein>
<dbReference type="Proteomes" id="UP000236047">
    <property type="component" value="Unassembled WGS sequence"/>
</dbReference>
<proteinExistence type="predicted"/>
<evidence type="ECO:0000313" key="2">
    <source>
        <dbReference type="EMBL" id="PNE37890.1"/>
    </source>
</evidence>
<feature type="compositionally biased region" description="Basic and acidic residues" evidence="1">
    <location>
        <begin position="10"/>
        <end position="33"/>
    </location>
</feature>
<reference evidence="3" key="1">
    <citation type="submission" date="2015-09" db="EMBL/GenBank/DDBJ databases">
        <authorList>
            <person name="Graham D.E."/>
            <person name="Mahan K.M."/>
            <person name="Klingeman D.M."/>
            <person name="Fida T."/>
            <person name="Giannone R.J."/>
            <person name="Hettich R.L."/>
            <person name="Parry R.J."/>
            <person name="Spain J.C."/>
        </authorList>
    </citation>
    <scope>NUCLEOTIDE SEQUENCE [LARGE SCALE GENOMIC DNA]</scope>
    <source>
        <strain evidence="3">JCM 4701</strain>
    </source>
</reference>
<dbReference type="EMBL" id="LJSN01000003">
    <property type="protein sequence ID" value="PNE37890.1"/>
    <property type="molecule type" value="Genomic_DNA"/>
</dbReference>